<feature type="domain" description="Myosin tail" evidence="3">
    <location>
        <begin position="2"/>
        <end position="80"/>
    </location>
</feature>
<evidence type="ECO:0000313" key="5">
    <source>
        <dbReference type="Proteomes" id="UP000271098"/>
    </source>
</evidence>
<dbReference type="OrthoDB" id="10055605at2759"/>
<dbReference type="EMBL" id="UYRT01103167">
    <property type="protein sequence ID" value="VDN43557.1"/>
    <property type="molecule type" value="Genomic_DNA"/>
</dbReference>
<dbReference type="InterPro" id="IPR002928">
    <property type="entry name" value="Myosin_tail"/>
</dbReference>
<feature type="compositionally biased region" description="Basic and acidic residues" evidence="2">
    <location>
        <begin position="1"/>
        <end position="30"/>
    </location>
</feature>
<name>A0A183EVG1_9BILA</name>
<evidence type="ECO:0000313" key="4">
    <source>
        <dbReference type="EMBL" id="VDN43557.1"/>
    </source>
</evidence>
<sequence>MEKKLSDALMLHEEEKQKSEQLKETADRAMARHRQMRQQIEDLEEESCRERSKNRQLQRSIDELSEANETLTRENAQLKSLASLARRETDSFGRGARSIGGDSADLLRPNSGSTTGSYVGDDNDFAAN</sequence>
<dbReference type="Proteomes" id="UP000271098">
    <property type="component" value="Unassembled WGS sequence"/>
</dbReference>
<dbReference type="Pfam" id="PF01576">
    <property type="entry name" value="Myosin_tail_1"/>
    <property type="match status" value="1"/>
</dbReference>
<evidence type="ECO:0000313" key="6">
    <source>
        <dbReference type="WBParaSite" id="GPUH_0002498201-mRNA-1"/>
    </source>
</evidence>
<proteinExistence type="predicted"/>
<evidence type="ECO:0000256" key="1">
    <source>
        <dbReference type="ARBA" id="ARBA00023054"/>
    </source>
</evidence>
<feature type="region of interest" description="Disordered" evidence="2">
    <location>
        <begin position="1"/>
        <end position="70"/>
    </location>
</feature>
<accession>A0A183EVG1</accession>
<feature type="region of interest" description="Disordered" evidence="2">
    <location>
        <begin position="84"/>
        <end position="128"/>
    </location>
</feature>
<organism evidence="6">
    <name type="scientific">Gongylonema pulchrum</name>
    <dbReference type="NCBI Taxonomy" id="637853"/>
    <lineage>
        <taxon>Eukaryota</taxon>
        <taxon>Metazoa</taxon>
        <taxon>Ecdysozoa</taxon>
        <taxon>Nematoda</taxon>
        <taxon>Chromadorea</taxon>
        <taxon>Rhabditida</taxon>
        <taxon>Spirurina</taxon>
        <taxon>Spiruromorpha</taxon>
        <taxon>Spiruroidea</taxon>
        <taxon>Gongylonematidae</taxon>
        <taxon>Gongylonema</taxon>
    </lineage>
</organism>
<gene>
    <name evidence="4" type="ORF">GPUH_LOCUS24957</name>
</gene>
<evidence type="ECO:0000256" key="2">
    <source>
        <dbReference type="SAM" id="MobiDB-lite"/>
    </source>
</evidence>
<dbReference type="Gene3D" id="6.10.250.2420">
    <property type="match status" value="1"/>
</dbReference>
<dbReference type="WBParaSite" id="GPUH_0002498201-mRNA-1">
    <property type="protein sequence ID" value="GPUH_0002498201-mRNA-1"/>
    <property type="gene ID" value="GPUH_0002498201"/>
</dbReference>
<dbReference type="GO" id="GO:0016459">
    <property type="term" value="C:myosin complex"/>
    <property type="evidence" value="ECO:0007669"/>
    <property type="project" value="InterPro"/>
</dbReference>
<protein>
    <submittedName>
        <fullName evidence="6">Myosin_tail_1 domain-containing protein</fullName>
    </submittedName>
</protein>
<keyword evidence="1" id="KW-0175">Coiled coil</keyword>
<keyword evidence="5" id="KW-1185">Reference proteome</keyword>
<reference evidence="4 5" key="2">
    <citation type="submission" date="2018-11" db="EMBL/GenBank/DDBJ databases">
        <authorList>
            <consortium name="Pathogen Informatics"/>
        </authorList>
    </citation>
    <scope>NUCLEOTIDE SEQUENCE [LARGE SCALE GENOMIC DNA]</scope>
</reference>
<evidence type="ECO:0000259" key="3">
    <source>
        <dbReference type="Pfam" id="PF01576"/>
    </source>
</evidence>
<reference evidence="6" key="1">
    <citation type="submission" date="2016-06" db="UniProtKB">
        <authorList>
            <consortium name="WormBaseParasite"/>
        </authorList>
    </citation>
    <scope>IDENTIFICATION</scope>
</reference>
<dbReference type="AlphaFoldDB" id="A0A183EVG1"/>